<gene>
    <name evidence="2" type="ORF">E2562_004150</name>
</gene>
<comment type="caution">
    <text evidence="2">The sequence shown here is derived from an EMBL/GenBank/DDBJ whole genome shotgun (WGS) entry which is preliminary data.</text>
</comment>
<dbReference type="Proteomes" id="UP000479710">
    <property type="component" value="Unassembled WGS sequence"/>
</dbReference>
<organism evidence="2 3">
    <name type="scientific">Oryza meyeriana var. granulata</name>
    <dbReference type="NCBI Taxonomy" id="110450"/>
    <lineage>
        <taxon>Eukaryota</taxon>
        <taxon>Viridiplantae</taxon>
        <taxon>Streptophyta</taxon>
        <taxon>Embryophyta</taxon>
        <taxon>Tracheophyta</taxon>
        <taxon>Spermatophyta</taxon>
        <taxon>Magnoliopsida</taxon>
        <taxon>Liliopsida</taxon>
        <taxon>Poales</taxon>
        <taxon>Poaceae</taxon>
        <taxon>BOP clade</taxon>
        <taxon>Oryzoideae</taxon>
        <taxon>Oryzeae</taxon>
        <taxon>Oryzinae</taxon>
        <taxon>Oryza</taxon>
        <taxon>Oryza meyeriana</taxon>
    </lineage>
</organism>
<proteinExistence type="predicted"/>
<reference evidence="2 3" key="1">
    <citation type="submission" date="2019-11" db="EMBL/GenBank/DDBJ databases">
        <title>Whole genome sequence of Oryza granulata.</title>
        <authorList>
            <person name="Li W."/>
        </authorList>
    </citation>
    <scope>NUCLEOTIDE SEQUENCE [LARGE SCALE GENOMIC DNA]</scope>
    <source>
        <strain evidence="3">cv. Menghai</strain>
        <tissue evidence="2">Leaf</tissue>
    </source>
</reference>
<keyword evidence="3" id="KW-1185">Reference proteome</keyword>
<dbReference type="EMBL" id="SPHZ02000002">
    <property type="protein sequence ID" value="KAF0928528.1"/>
    <property type="molecule type" value="Genomic_DNA"/>
</dbReference>
<evidence type="ECO:0000313" key="2">
    <source>
        <dbReference type="EMBL" id="KAF0928528.1"/>
    </source>
</evidence>
<feature type="region of interest" description="Disordered" evidence="1">
    <location>
        <begin position="72"/>
        <end position="94"/>
    </location>
</feature>
<dbReference type="AlphaFoldDB" id="A0A6G1EV47"/>
<feature type="compositionally biased region" description="Low complexity" evidence="1">
    <location>
        <begin position="78"/>
        <end position="88"/>
    </location>
</feature>
<sequence length="94" mass="9801">MPGSIRALAVVPPPCQSRQWPAANTVPKLATATPAVAAVSAPQPAAPARSRPIPRRRTWPCLYPGRFSATAPEPLGHAASARPAAPRRYTTGEG</sequence>
<protein>
    <submittedName>
        <fullName evidence="2">Uncharacterized protein</fullName>
    </submittedName>
</protein>
<accession>A0A6G1EV47</accession>
<name>A0A6G1EV47_9ORYZ</name>
<evidence type="ECO:0000256" key="1">
    <source>
        <dbReference type="SAM" id="MobiDB-lite"/>
    </source>
</evidence>
<evidence type="ECO:0000313" key="3">
    <source>
        <dbReference type="Proteomes" id="UP000479710"/>
    </source>
</evidence>